<dbReference type="Proteomes" id="UP000009888">
    <property type="component" value="Unassembled WGS sequence"/>
</dbReference>
<proteinExistence type="predicted"/>
<keyword evidence="1" id="KW-1133">Transmembrane helix</keyword>
<gene>
    <name evidence="2" type="ORF">HMPREF9233_00146</name>
</gene>
<evidence type="ECO:0000313" key="3">
    <source>
        <dbReference type="Proteomes" id="UP000009888"/>
    </source>
</evidence>
<keyword evidence="1" id="KW-0812">Transmembrane</keyword>
<protein>
    <recommendedName>
        <fullName evidence="4">Cell division protein FtsL</fullName>
    </recommendedName>
</protein>
<evidence type="ECO:0000256" key="1">
    <source>
        <dbReference type="SAM" id="Phobius"/>
    </source>
</evidence>
<dbReference type="EMBL" id="AGWL01000001">
    <property type="protein sequence ID" value="EKU96058.1"/>
    <property type="molecule type" value="Genomic_DNA"/>
</dbReference>
<organism evidence="2 3">
    <name type="scientific">Actinobaculum massiliense ACS-171-V-Col2</name>
    <dbReference type="NCBI Taxonomy" id="883066"/>
    <lineage>
        <taxon>Bacteria</taxon>
        <taxon>Bacillati</taxon>
        <taxon>Actinomycetota</taxon>
        <taxon>Actinomycetes</taxon>
        <taxon>Actinomycetales</taxon>
        <taxon>Actinomycetaceae</taxon>
        <taxon>Actinobaculum</taxon>
    </lineage>
</organism>
<comment type="caution">
    <text evidence="2">The sequence shown here is derived from an EMBL/GenBank/DDBJ whole genome shotgun (WGS) entry which is preliminary data.</text>
</comment>
<evidence type="ECO:0008006" key="4">
    <source>
        <dbReference type="Google" id="ProtNLM"/>
    </source>
</evidence>
<feature type="transmembrane region" description="Helical" evidence="1">
    <location>
        <begin position="40"/>
        <end position="61"/>
    </location>
</feature>
<evidence type="ECO:0000313" key="2">
    <source>
        <dbReference type="EMBL" id="EKU96058.1"/>
    </source>
</evidence>
<sequence>MSQLAHKMEAASKQESERRRVIDGRPRLTVVPTPAPRRGFMSTVLLCVTLFFGSFATVFVLNTSMVGTAYEIRSVQQQMAVASAHEAAVKDQVVAASTPDGLQKRAEELGLVPATNVQHIDLATGQVVTPFAKTEAGQVAEQAAKDAFHKAQAATAN</sequence>
<keyword evidence="3" id="KW-1185">Reference proteome</keyword>
<dbReference type="eggNOG" id="COG2919">
    <property type="taxonomic scope" value="Bacteria"/>
</dbReference>
<dbReference type="PATRIC" id="fig|883066.3.peg.148"/>
<keyword evidence="1" id="KW-0472">Membrane</keyword>
<name>K9EHC3_9ACTO</name>
<accession>K9EHC3</accession>
<dbReference type="AlphaFoldDB" id="K9EHC3"/>
<dbReference type="STRING" id="202789.GCA_001457435_00219"/>
<reference evidence="2 3" key="1">
    <citation type="submission" date="2012-09" db="EMBL/GenBank/DDBJ databases">
        <title>The Genome Sequence of Actinobaculum massiliae ACS-171-V-COL2.</title>
        <authorList>
            <consortium name="The Broad Institute Genome Sequencing Platform"/>
            <person name="Earl A."/>
            <person name="Ward D."/>
            <person name="Feldgarden M."/>
            <person name="Gevers D."/>
            <person name="Saerens B."/>
            <person name="Vaneechoutte M."/>
            <person name="Walker B."/>
            <person name="Young S.K."/>
            <person name="Zeng Q."/>
            <person name="Gargeya S."/>
            <person name="Fitzgerald M."/>
            <person name="Haas B."/>
            <person name="Abouelleil A."/>
            <person name="Alvarado L."/>
            <person name="Arachchi H.M."/>
            <person name="Berlin A."/>
            <person name="Chapman S.B."/>
            <person name="Goldberg J."/>
            <person name="Griggs A."/>
            <person name="Gujja S."/>
            <person name="Hansen M."/>
            <person name="Howarth C."/>
            <person name="Imamovic A."/>
            <person name="Larimer J."/>
            <person name="McCowen C."/>
            <person name="Montmayeur A."/>
            <person name="Murphy C."/>
            <person name="Neiman D."/>
            <person name="Pearson M."/>
            <person name="Priest M."/>
            <person name="Roberts A."/>
            <person name="Saif S."/>
            <person name="Shea T."/>
            <person name="Sisk P."/>
            <person name="Sykes S."/>
            <person name="Wortman J."/>
            <person name="Nusbaum C."/>
            <person name="Birren B."/>
        </authorList>
    </citation>
    <scope>NUCLEOTIDE SEQUENCE [LARGE SCALE GENOMIC DNA]</scope>
    <source>
        <strain evidence="3">ACS-171-V-Col2</strain>
    </source>
</reference>
<dbReference type="RefSeq" id="WP_007000364.1">
    <property type="nucleotide sequence ID" value="NZ_JH992955.1"/>
</dbReference>
<dbReference type="HOGENOM" id="CLU_1840815_0_0_11"/>